<dbReference type="EMBL" id="CAJVPY010005566">
    <property type="protein sequence ID" value="CAG8645905.1"/>
    <property type="molecule type" value="Genomic_DNA"/>
</dbReference>
<accession>A0A9N9DRV9</accession>
<gene>
    <name evidence="1" type="ORF">DERYTH_LOCUS9913</name>
</gene>
<proteinExistence type="predicted"/>
<organism evidence="1 2">
    <name type="scientific">Dentiscutata erythropus</name>
    <dbReference type="NCBI Taxonomy" id="1348616"/>
    <lineage>
        <taxon>Eukaryota</taxon>
        <taxon>Fungi</taxon>
        <taxon>Fungi incertae sedis</taxon>
        <taxon>Mucoromycota</taxon>
        <taxon>Glomeromycotina</taxon>
        <taxon>Glomeromycetes</taxon>
        <taxon>Diversisporales</taxon>
        <taxon>Gigasporaceae</taxon>
        <taxon>Dentiscutata</taxon>
    </lineage>
</organism>
<keyword evidence="2" id="KW-1185">Reference proteome</keyword>
<reference evidence="1" key="1">
    <citation type="submission" date="2021-06" db="EMBL/GenBank/DDBJ databases">
        <authorList>
            <person name="Kallberg Y."/>
            <person name="Tangrot J."/>
            <person name="Rosling A."/>
        </authorList>
    </citation>
    <scope>NUCLEOTIDE SEQUENCE</scope>
    <source>
        <strain evidence="1">MA453B</strain>
    </source>
</reference>
<comment type="caution">
    <text evidence="1">The sequence shown here is derived from an EMBL/GenBank/DDBJ whole genome shotgun (WGS) entry which is preliminary data.</text>
</comment>
<dbReference type="Proteomes" id="UP000789405">
    <property type="component" value="Unassembled WGS sequence"/>
</dbReference>
<dbReference type="AlphaFoldDB" id="A0A9N9DRV9"/>
<evidence type="ECO:0000313" key="2">
    <source>
        <dbReference type="Proteomes" id="UP000789405"/>
    </source>
</evidence>
<protein>
    <submittedName>
        <fullName evidence="1">13579_t:CDS:1</fullName>
    </submittedName>
</protein>
<sequence length="146" mass="17036">MNSEELHDYSKKAKIEYRNRSSGTYYYMIISESHYPALSILAKTQKKNNCYRISDDYKVVVSWGTSILSETIVFRLQLRCVEQVRDFCYRSNVFRPIETLSNSAKTSRIKHIGKGIHDFINDKTTYLDHKNQLQIKSLTLSVGNQN</sequence>
<name>A0A9N9DRV9_9GLOM</name>
<dbReference type="OrthoDB" id="10422040at2759"/>
<evidence type="ECO:0000313" key="1">
    <source>
        <dbReference type="EMBL" id="CAG8645905.1"/>
    </source>
</evidence>